<keyword evidence="3" id="KW-1185">Reference proteome</keyword>
<evidence type="ECO:0000313" key="2">
    <source>
        <dbReference type="EMBL" id="PIA56185.1"/>
    </source>
</evidence>
<keyword evidence="1" id="KW-1133">Transmembrane helix</keyword>
<protein>
    <submittedName>
        <fullName evidence="2">Uncharacterized protein</fullName>
    </submittedName>
</protein>
<proteinExistence type="predicted"/>
<name>A0A2G5EK94_AQUCA</name>
<dbReference type="Proteomes" id="UP000230069">
    <property type="component" value="Unassembled WGS sequence"/>
</dbReference>
<keyword evidence="1" id="KW-0472">Membrane</keyword>
<sequence>MLKPKVNIRTSTLRSLCNIGRLLYLDLSNCIVLTCSSSGWFVVMFLWDIASSFMSILFFVYFFVYE</sequence>
<keyword evidence="1" id="KW-0812">Transmembrane</keyword>
<evidence type="ECO:0000313" key="3">
    <source>
        <dbReference type="Proteomes" id="UP000230069"/>
    </source>
</evidence>
<dbReference type="AlphaFoldDB" id="A0A2G5EK94"/>
<feature type="transmembrane region" description="Helical" evidence="1">
    <location>
        <begin position="49"/>
        <end position="65"/>
    </location>
</feature>
<reference evidence="2 3" key="1">
    <citation type="submission" date="2017-09" db="EMBL/GenBank/DDBJ databases">
        <title>WGS assembly of Aquilegia coerulea Goldsmith.</title>
        <authorList>
            <person name="Hodges S."/>
            <person name="Kramer E."/>
            <person name="Nordborg M."/>
            <person name="Tomkins J."/>
            <person name="Borevitz J."/>
            <person name="Derieg N."/>
            <person name="Yan J."/>
            <person name="Mihaltcheva S."/>
            <person name="Hayes R.D."/>
            <person name="Rokhsar D."/>
        </authorList>
    </citation>
    <scope>NUCLEOTIDE SEQUENCE [LARGE SCALE GENOMIC DNA]</scope>
    <source>
        <strain evidence="3">cv. Goldsmith</strain>
    </source>
</reference>
<organism evidence="2 3">
    <name type="scientific">Aquilegia coerulea</name>
    <name type="common">Rocky mountain columbine</name>
    <dbReference type="NCBI Taxonomy" id="218851"/>
    <lineage>
        <taxon>Eukaryota</taxon>
        <taxon>Viridiplantae</taxon>
        <taxon>Streptophyta</taxon>
        <taxon>Embryophyta</taxon>
        <taxon>Tracheophyta</taxon>
        <taxon>Spermatophyta</taxon>
        <taxon>Magnoliopsida</taxon>
        <taxon>Ranunculales</taxon>
        <taxon>Ranunculaceae</taxon>
        <taxon>Thalictroideae</taxon>
        <taxon>Aquilegia</taxon>
    </lineage>
</organism>
<dbReference type="EMBL" id="KZ305024">
    <property type="protein sequence ID" value="PIA56185.1"/>
    <property type="molecule type" value="Genomic_DNA"/>
</dbReference>
<gene>
    <name evidence="2" type="ORF">AQUCO_00700501v1</name>
</gene>
<dbReference type="InParanoid" id="A0A2G5EK94"/>
<accession>A0A2G5EK94</accession>
<evidence type="ECO:0000256" key="1">
    <source>
        <dbReference type="SAM" id="Phobius"/>
    </source>
</evidence>